<keyword evidence="3" id="KW-1185">Reference proteome</keyword>
<keyword evidence="2" id="KW-0732">Signal</keyword>
<feature type="compositionally biased region" description="Low complexity" evidence="1">
    <location>
        <begin position="194"/>
        <end position="210"/>
    </location>
</feature>
<name>A0AAJ7E1U4_9HYME</name>
<feature type="compositionally biased region" description="Low complexity" evidence="1">
    <location>
        <begin position="146"/>
        <end position="185"/>
    </location>
</feature>
<protein>
    <submittedName>
        <fullName evidence="4">Uncharacterized protein</fullName>
    </submittedName>
</protein>
<feature type="compositionally biased region" description="Polar residues" evidence="1">
    <location>
        <begin position="91"/>
        <end position="145"/>
    </location>
</feature>
<feature type="compositionally biased region" description="Polar residues" evidence="1">
    <location>
        <begin position="211"/>
        <end position="228"/>
    </location>
</feature>
<proteinExistence type="predicted"/>
<dbReference type="RefSeq" id="XP_011504730.1">
    <property type="nucleotide sequence ID" value="XM_011506428.1"/>
</dbReference>
<feature type="chain" id="PRO_5042596979" evidence="2">
    <location>
        <begin position="30"/>
        <end position="228"/>
    </location>
</feature>
<dbReference type="KEGG" id="csol:105367660"/>
<dbReference type="GeneID" id="105367660"/>
<reference evidence="4" key="1">
    <citation type="submission" date="2025-08" db="UniProtKB">
        <authorList>
            <consortium name="RefSeq"/>
        </authorList>
    </citation>
    <scope>IDENTIFICATION</scope>
</reference>
<feature type="signal peptide" evidence="2">
    <location>
        <begin position="1"/>
        <end position="29"/>
    </location>
</feature>
<dbReference type="Proteomes" id="UP000695007">
    <property type="component" value="Unplaced"/>
</dbReference>
<evidence type="ECO:0000256" key="2">
    <source>
        <dbReference type="SAM" id="SignalP"/>
    </source>
</evidence>
<dbReference type="PROSITE" id="PS51257">
    <property type="entry name" value="PROKAR_LIPOPROTEIN"/>
    <property type="match status" value="1"/>
</dbReference>
<accession>A0AAJ7E1U4</accession>
<evidence type="ECO:0000313" key="4">
    <source>
        <dbReference type="RefSeq" id="XP_011504730.1"/>
    </source>
</evidence>
<organism evidence="3 4">
    <name type="scientific">Ceratosolen solmsi marchali</name>
    <dbReference type="NCBI Taxonomy" id="326594"/>
    <lineage>
        <taxon>Eukaryota</taxon>
        <taxon>Metazoa</taxon>
        <taxon>Ecdysozoa</taxon>
        <taxon>Arthropoda</taxon>
        <taxon>Hexapoda</taxon>
        <taxon>Insecta</taxon>
        <taxon>Pterygota</taxon>
        <taxon>Neoptera</taxon>
        <taxon>Endopterygota</taxon>
        <taxon>Hymenoptera</taxon>
        <taxon>Apocrita</taxon>
        <taxon>Proctotrupomorpha</taxon>
        <taxon>Chalcidoidea</taxon>
        <taxon>Agaonidae</taxon>
        <taxon>Agaoninae</taxon>
        <taxon>Ceratosolen</taxon>
    </lineage>
</organism>
<sequence length="228" mass="23696">MGCKILHSKLFTCGLRIIFVLCTLAACKANENSNHIRRFINNNGVFGEISKSYCNGACGQTKFYFASVLKRYCQLKCPNSTIALLPLNSTRPQQNVENNGSVTPNMTQGGLNPSSGAPNGVVSSTTAKPPTNANPQSTGNPANSINPASTTKTPNTSNSPNNVNPSSTPKSPSTTNPQNATNPPNNIDPSSSMTSPNATNPPNLTNSSSNGVSPSGITNSPSTPNAQS</sequence>
<evidence type="ECO:0000256" key="1">
    <source>
        <dbReference type="SAM" id="MobiDB-lite"/>
    </source>
</evidence>
<evidence type="ECO:0000313" key="3">
    <source>
        <dbReference type="Proteomes" id="UP000695007"/>
    </source>
</evidence>
<gene>
    <name evidence="4" type="primary">LOC105367660</name>
</gene>
<dbReference type="AlphaFoldDB" id="A0AAJ7E1U4"/>
<feature type="region of interest" description="Disordered" evidence="1">
    <location>
        <begin position="91"/>
        <end position="228"/>
    </location>
</feature>